<accession>A0ABX1W3K1</accession>
<dbReference type="RefSeq" id="WP_175270466.1">
    <property type="nucleotide sequence ID" value="NZ_JABFCR010000070.1"/>
</dbReference>
<sequence>MSDDSIVTEITPRQRIELNKALQSRSIIKKVVKKSVIPTNLFYDYQYFFIITNKVHQTYRINGLASQNIYHMPWVINNVKIYNPKIAEVFEWIMGDELFAVTEKTRMYNSIILDVFFEKFAAKFAWENLKTYFPEGYALLKIKKQPYNIGYTKRYGWYGAFPSPRLPFYLHPYTKFNVGDTAAITRLNRFQDTLAAAYKKGCFLFEYLKKFSKCEVQAMAGAQGKISESEFNILKDVYPGIAQFDYRQVQILNVDGNRNVYSHWLLFPNNWVMLQSYTGKLATVDANLKFTGLVSIDAFNRSNNDSGMFDSTGKRIDRMK</sequence>
<protein>
    <submittedName>
        <fullName evidence="1">Uncharacterized protein</fullName>
    </submittedName>
</protein>
<reference evidence="1 2" key="1">
    <citation type="submission" date="2020-05" db="EMBL/GenBank/DDBJ databases">
        <authorList>
            <person name="Khan S.A."/>
            <person name="Jeon C.O."/>
            <person name="Chun B.H."/>
        </authorList>
    </citation>
    <scope>NUCLEOTIDE SEQUENCE [LARGE SCALE GENOMIC DNA]</scope>
    <source>
        <strain evidence="1 2">S1162</strain>
    </source>
</reference>
<name>A0ABX1W3K1_9SPHI</name>
<dbReference type="Proteomes" id="UP000566071">
    <property type="component" value="Unassembled WGS sequence"/>
</dbReference>
<proteinExistence type="predicted"/>
<evidence type="ECO:0000313" key="1">
    <source>
        <dbReference type="EMBL" id="NNU34796.1"/>
    </source>
</evidence>
<dbReference type="EMBL" id="JABFCR010000070">
    <property type="protein sequence ID" value="NNU34796.1"/>
    <property type="molecule type" value="Genomic_DNA"/>
</dbReference>
<gene>
    <name evidence="1" type="ORF">HK413_13370</name>
</gene>
<evidence type="ECO:0000313" key="2">
    <source>
        <dbReference type="Proteomes" id="UP000566071"/>
    </source>
</evidence>
<keyword evidence="2" id="KW-1185">Reference proteome</keyword>
<organism evidence="1 2">
    <name type="scientific">Mucilaginibacter humi</name>
    <dbReference type="NCBI Taxonomy" id="2732510"/>
    <lineage>
        <taxon>Bacteria</taxon>
        <taxon>Pseudomonadati</taxon>
        <taxon>Bacteroidota</taxon>
        <taxon>Sphingobacteriia</taxon>
        <taxon>Sphingobacteriales</taxon>
        <taxon>Sphingobacteriaceae</taxon>
        <taxon>Mucilaginibacter</taxon>
    </lineage>
</organism>
<comment type="caution">
    <text evidence="1">The sequence shown here is derived from an EMBL/GenBank/DDBJ whole genome shotgun (WGS) entry which is preliminary data.</text>
</comment>